<name>A0ABV2Q7B1_9BURK</name>
<feature type="region of interest" description="Disordered" evidence="5">
    <location>
        <begin position="185"/>
        <end position="228"/>
    </location>
</feature>
<comment type="function">
    <text evidence="4">Involved in the assembly of lipopolysaccharide (LPS). Required for the translocation of LPS from the inner membrane to the outer membrane.</text>
</comment>
<comment type="subunit">
    <text evidence="4">Component of the lipopolysaccharide transport and assembly complex.</text>
</comment>
<evidence type="ECO:0000313" key="7">
    <source>
        <dbReference type="EMBL" id="MET4576916.1"/>
    </source>
</evidence>
<dbReference type="Pfam" id="PF03968">
    <property type="entry name" value="LptD_N"/>
    <property type="match status" value="1"/>
</dbReference>
<dbReference type="PANTHER" id="PTHR36504">
    <property type="entry name" value="LIPOPOLYSACCHARIDE EXPORT SYSTEM PROTEIN LPTA"/>
    <property type="match status" value="1"/>
</dbReference>
<sequence>MRKALRLKMQNAIKAKTVPSMKSPVFSLPGLVGGCLSLLVAMLTPAWAELADREKPMNIESDALRYEDQRQLSTFTGRVVATKGTIVMRGARLEVRQDAAGNQFGVMHAEPGKRAFFRQKREALDEFIEGEGEVIEYDSKADTVRFLRRAEMRRLAGATLQDQVTGPVIVYNNTTEVYTVDGAPRTAGGAATTSGERVRATLAPRGIPASPPPAKPAVPLRPSTGPAK</sequence>
<dbReference type="NCBIfam" id="TIGR03002">
    <property type="entry name" value="outer_YhbN_LptA"/>
    <property type="match status" value="1"/>
</dbReference>
<keyword evidence="3 4" id="KW-0574">Periplasm</keyword>
<dbReference type="PROSITE" id="PS51257">
    <property type="entry name" value="PROKAR_LIPOPROTEIN"/>
    <property type="match status" value="1"/>
</dbReference>
<evidence type="ECO:0000256" key="4">
    <source>
        <dbReference type="HAMAP-Rule" id="MF_01914"/>
    </source>
</evidence>
<evidence type="ECO:0000256" key="5">
    <source>
        <dbReference type="SAM" id="MobiDB-lite"/>
    </source>
</evidence>
<keyword evidence="1 4" id="KW-0813">Transport</keyword>
<dbReference type="Proteomes" id="UP001549320">
    <property type="component" value="Unassembled WGS sequence"/>
</dbReference>
<feature type="domain" description="Organic solvent tolerance-like N-terminal" evidence="6">
    <location>
        <begin position="58"/>
        <end position="176"/>
    </location>
</feature>
<evidence type="ECO:0000313" key="8">
    <source>
        <dbReference type="Proteomes" id="UP001549320"/>
    </source>
</evidence>
<dbReference type="EMBL" id="JBEPSH010000004">
    <property type="protein sequence ID" value="MET4576916.1"/>
    <property type="molecule type" value="Genomic_DNA"/>
</dbReference>
<reference evidence="7 8" key="1">
    <citation type="submission" date="2024-06" db="EMBL/GenBank/DDBJ databases">
        <title>Sorghum-associated microbial communities from plants grown in Nebraska, USA.</title>
        <authorList>
            <person name="Schachtman D."/>
        </authorList>
    </citation>
    <scope>NUCLEOTIDE SEQUENCE [LARGE SCALE GENOMIC DNA]</scope>
    <source>
        <strain evidence="7 8">2709</strain>
    </source>
</reference>
<evidence type="ECO:0000256" key="3">
    <source>
        <dbReference type="ARBA" id="ARBA00022764"/>
    </source>
</evidence>
<comment type="subcellular location">
    <subcellularLocation>
        <location evidence="4">Periplasm</location>
    </subcellularLocation>
</comment>
<dbReference type="InterPro" id="IPR014340">
    <property type="entry name" value="LptA"/>
</dbReference>
<dbReference type="HAMAP" id="MF_01914">
    <property type="entry name" value="LPS_assembly_LptA"/>
    <property type="match status" value="1"/>
</dbReference>
<gene>
    <name evidence="4" type="primary">lptA</name>
    <name evidence="7" type="ORF">ABIE13_002027</name>
</gene>
<proteinExistence type="inferred from homology"/>
<keyword evidence="2" id="KW-0732">Signal</keyword>
<evidence type="ECO:0000256" key="2">
    <source>
        <dbReference type="ARBA" id="ARBA00022729"/>
    </source>
</evidence>
<feature type="compositionally biased region" description="Low complexity" evidence="5">
    <location>
        <begin position="186"/>
        <end position="195"/>
    </location>
</feature>
<evidence type="ECO:0000259" key="6">
    <source>
        <dbReference type="Pfam" id="PF03968"/>
    </source>
</evidence>
<comment type="caution">
    <text evidence="7">The sequence shown here is derived from an EMBL/GenBank/DDBJ whole genome shotgun (WGS) entry which is preliminary data.</text>
</comment>
<dbReference type="InterPro" id="IPR052037">
    <property type="entry name" value="LPS_export_LptA"/>
</dbReference>
<protein>
    <recommendedName>
        <fullName evidence="4">Lipopolysaccharide export system protein LptA</fullName>
    </recommendedName>
</protein>
<dbReference type="InterPro" id="IPR005653">
    <property type="entry name" value="OstA-like_N"/>
</dbReference>
<dbReference type="Gene3D" id="2.60.450.10">
    <property type="entry name" value="Lipopolysaccharide (LPS) transport protein A like domain"/>
    <property type="match status" value="1"/>
</dbReference>
<comment type="similarity">
    <text evidence="4">Belongs to the LptA family.</text>
</comment>
<evidence type="ECO:0000256" key="1">
    <source>
        <dbReference type="ARBA" id="ARBA00022448"/>
    </source>
</evidence>
<accession>A0ABV2Q7B1</accession>
<keyword evidence="8" id="KW-1185">Reference proteome</keyword>
<organism evidence="7 8">
    <name type="scientific">Ottowia thiooxydans</name>
    <dbReference type="NCBI Taxonomy" id="219182"/>
    <lineage>
        <taxon>Bacteria</taxon>
        <taxon>Pseudomonadati</taxon>
        <taxon>Pseudomonadota</taxon>
        <taxon>Betaproteobacteria</taxon>
        <taxon>Burkholderiales</taxon>
        <taxon>Comamonadaceae</taxon>
        <taxon>Ottowia</taxon>
    </lineage>
</organism>
<dbReference type="PANTHER" id="PTHR36504:SF1">
    <property type="entry name" value="LIPOPOLYSACCHARIDE EXPORT SYSTEM PROTEIN LPTA"/>
    <property type="match status" value="1"/>
</dbReference>